<protein>
    <submittedName>
        <fullName evidence="1">Uncharacterized protein</fullName>
    </submittedName>
</protein>
<name>A0A3D8H844_9GAMM</name>
<reference evidence="1 2" key="1">
    <citation type="submission" date="2018-08" db="EMBL/GenBank/DDBJ databases">
        <title>Genome sequence of Marinobacter flavimaris KCTC 12185.</title>
        <authorList>
            <person name="Chun J."/>
            <person name="Kim B.-Y."/>
            <person name="Choi S.-B."/>
            <person name="Kwak M.-J."/>
        </authorList>
    </citation>
    <scope>NUCLEOTIDE SEQUENCE [LARGE SCALE GENOMIC DNA]</scope>
    <source>
        <strain evidence="1 2">KCTC 12185</strain>
    </source>
</reference>
<dbReference type="RefSeq" id="WP_104271203.1">
    <property type="nucleotide sequence ID" value="NZ_PSSW01000008.1"/>
</dbReference>
<sequence>MTMDRIRTTFVFLVFLFLAWFSVTANSQENPGSDSGILSDGKLTKEELAAAMLTAEKDLTSMLKASMSDLEQELESSAIFGPGAWMVLKDRKLKKVKLGEESDAAPASAKLQVFRASLRSLARHNKIDAALIVYPGTITKEGEQQRVVVVEHEHRLGISGLKLIPLDLNQGNVSFGAAMSQDKSFQIFYDQKKQGV</sequence>
<dbReference type="AlphaFoldDB" id="A0A3D8H844"/>
<comment type="caution">
    <text evidence="1">The sequence shown here is derived from an EMBL/GenBank/DDBJ whole genome shotgun (WGS) entry which is preliminary data.</text>
</comment>
<proteinExistence type="predicted"/>
<dbReference type="Proteomes" id="UP000256431">
    <property type="component" value="Unassembled WGS sequence"/>
</dbReference>
<dbReference type="EMBL" id="QRDH01000001">
    <property type="protein sequence ID" value="RDU42827.1"/>
    <property type="molecule type" value="Genomic_DNA"/>
</dbReference>
<organism evidence="1 2">
    <name type="scientific">Marinobacter flavimaris</name>
    <dbReference type="NCBI Taxonomy" id="262076"/>
    <lineage>
        <taxon>Bacteria</taxon>
        <taxon>Pseudomonadati</taxon>
        <taxon>Pseudomonadota</taxon>
        <taxon>Gammaproteobacteria</taxon>
        <taxon>Pseudomonadales</taxon>
        <taxon>Marinobacteraceae</taxon>
        <taxon>Marinobacter</taxon>
    </lineage>
</organism>
<evidence type="ECO:0000313" key="1">
    <source>
        <dbReference type="EMBL" id="RDU42827.1"/>
    </source>
</evidence>
<evidence type="ECO:0000313" key="2">
    <source>
        <dbReference type="Proteomes" id="UP000256431"/>
    </source>
</evidence>
<gene>
    <name evidence="1" type="ORF">DXI23_03975</name>
</gene>
<accession>A0A3D8H844</accession>
<keyword evidence="2" id="KW-1185">Reference proteome</keyword>